<dbReference type="RefSeq" id="WP_149082391.1">
    <property type="nucleotide sequence ID" value="NZ_VTAW01000023.1"/>
</dbReference>
<evidence type="ECO:0000256" key="9">
    <source>
        <dbReference type="ARBA" id="ARBA00022840"/>
    </source>
</evidence>
<feature type="transmembrane region" description="Helical" evidence="14">
    <location>
        <begin position="146"/>
        <end position="164"/>
    </location>
</feature>
<dbReference type="InterPro" id="IPR000014">
    <property type="entry name" value="PAS"/>
</dbReference>
<dbReference type="InterPro" id="IPR004358">
    <property type="entry name" value="Sig_transdc_His_kin-like_C"/>
</dbReference>
<keyword evidence="18" id="KW-1185">Reference proteome</keyword>
<keyword evidence="10 14" id="KW-1133">Transmembrane helix</keyword>
<sequence>MTSPALATVQLLGAVVAIALASYAYRHRDRPGVIWLVAVLFGNTVWMVAAGINYATGSTTVSTAMLQVRYVGITVIPVALLFFALSYTGTDEWLGRRRQLLIASPAAGALALALTDHVHGLFYAGVTPASNPQQIAYEYGMVAVPWIAYAFVLVVAAAAVFVRYATITDGVYRWQALALAGVVLMGTAADVLYFLPVPPTGFAITPLAILLSSAIAVGLVVRYDFVRLVPATRELGRRELIERMELGMVVLDADGRVIDVNPAAAKLLECDLEAVIGEQAPDSLPGPNGPAIAERTFNVDGIDRDVEIRTHRVDVGSGITLLTLRQLDDLTDVVSHDLQGPLMEIRGSADMAIATGDITHVDRVLAAANRIDDLATDLLELAHTGRGLEARESVELAEIAETAWRHLWTPETELVVETDRSVIGDPDRIQQLFENLLRNSVEHASSDHERGDDGIDTIAYSEATGDDVTQAQRTTRKSTRESNFDPVDERETAPADGGRIVVGSLPTGFYLEDDGPGIPPEKRERIFEKGYTTSQTGTGLGLSIVGRIVAAHGWSVRATEGSLGGARIEITDVDFVDESERTG</sequence>
<dbReference type="PRINTS" id="PR00344">
    <property type="entry name" value="BCTRLSENSOR"/>
</dbReference>
<dbReference type="CDD" id="cd00130">
    <property type="entry name" value="PAS"/>
    <property type="match status" value="1"/>
</dbReference>
<keyword evidence="11" id="KW-0902">Two-component regulatory system</keyword>
<evidence type="ECO:0000256" key="3">
    <source>
        <dbReference type="ARBA" id="ARBA00012438"/>
    </source>
</evidence>
<dbReference type="SUPFAM" id="SSF55874">
    <property type="entry name" value="ATPase domain of HSP90 chaperone/DNA topoisomerase II/histidine kinase"/>
    <property type="match status" value="1"/>
</dbReference>
<dbReference type="GO" id="GO:0030295">
    <property type="term" value="F:protein kinase activator activity"/>
    <property type="evidence" value="ECO:0007669"/>
    <property type="project" value="TreeGrafter"/>
</dbReference>
<feature type="transmembrane region" description="Helical" evidence="14">
    <location>
        <begin position="6"/>
        <end position="25"/>
    </location>
</feature>
<organism evidence="17 18">
    <name type="scientific">Natrialba swarupiae</name>
    <dbReference type="NCBI Taxonomy" id="2448032"/>
    <lineage>
        <taxon>Archaea</taxon>
        <taxon>Methanobacteriati</taxon>
        <taxon>Methanobacteriota</taxon>
        <taxon>Stenosarchaea group</taxon>
        <taxon>Halobacteria</taxon>
        <taxon>Halobacteriales</taxon>
        <taxon>Natrialbaceae</taxon>
        <taxon>Natrialba</taxon>
    </lineage>
</organism>
<dbReference type="Pfam" id="PF16927">
    <property type="entry name" value="HisKA_7TM"/>
    <property type="match status" value="1"/>
</dbReference>
<dbReference type="PROSITE" id="PS50112">
    <property type="entry name" value="PAS"/>
    <property type="match status" value="1"/>
</dbReference>
<evidence type="ECO:0000256" key="13">
    <source>
        <dbReference type="SAM" id="MobiDB-lite"/>
    </source>
</evidence>
<evidence type="ECO:0000256" key="14">
    <source>
        <dbReference type="SAM" id="Phobius"/>
    </source>
</evidence>
<evidence type="ECO:0000259" key="16">
    <source>
        <dbReference type="PROSITE" id="PS50112"/>
    </source>
</evidence>
<feature type="domain" description="Histidine kinase" evidence="15">
    <location>
        <begin position="333"/>
        <end position="571"/>
    </location>
</feature>
<accession>A0A5D5AGW6</accession>
<evidence type="ECO:0000256" key="1">
    <source>
        <dbReference type="ARBA" id="ARBA00000085"/>
    </source>
</evidence>
<dbReference type="Pfam" id="PF00989">
    <property type="entry name" value="PAS"/>
    <property type="match status" value="1"/>
</dbReference>
<evidence type="ECO:0000313" key="18">
    <source>
        <dbReference type="Proteomes" id="UP000324104"/>
    </source>
</evidence>
<dbReference type="SMART" id="SM00387">
    <property type="entry name" value="HATPase_c"/>
    <property type="match status" value="1"/>
</dbReference>
<dbReference type="InterPro" id="IPR005467">
    <property type="entry name" value="His_kinase_dom"/>
</dbReference>
<dbReference type="EMBL" id="VTAW01000023">
    <property type="protein sequence ID" value="TYT61079.1"/>
    <property type="molecule type" value="Genomic_DNA"/>
</dbReference>
<evidence type="ECO:0000313" key="17">
    <source>
        <dbReference type="EMBL" id="TYT61079.1"/>
    </source>
</evidence>
<dbReference type="SUPFAM" id="SSF55785">
    <property type="entry name" value="PYP-like sensor domain (PAS domain)"/>
    <property type="match status" value="1"/>
</dbReference>
<feature type="transmembrane region" description="Helical" evidence="14">
    <location>
        <begin position="100"/>
        <end position="126"/>
    </location>
</feature>
<feature type="transmembrane region" description="Helical" evidence="14">
    <location>
        <begin position="32"/>
        <end position="56"/>
    </location>
</feature>
<keyword evidence="8" id="KW-0418">Kinase</keyword>
<keyword evidence="9" id="KW-0067">ATP-binding</keyword>
<dbReference type="InterPro" id="IPR003661">
    <property type="entry name" value="HisK_dim/P_dom"/>
</dbReference>
<dbReference type="SUPFAM" id="SSF47384">
    <property type="entry name" value="Homodimeric domain of signal transducing histidine kinase"/>
    <property type="match status" value="1"/>
</dbReference>
<feature type="transmembrane region" description="Helical" evidence="14">
    <location>
        <begin position="201"/>
        <end position="221"/>
    </location>
</feature>
<evidence type="ECO:0000256" key="6">
    <source>
        <dbReference type="ARBA" id="ARBA00022692"/>
    </source>
</evidence>
<feature type="region of interest" description="Disordered" evidence="13">
    <location>
        <begin position="462"/>
        <end position="498"/>
    </location>
</feature>
<gene>
    <name evidence="17" type="ORF">FYC77_15415</name>
</gene>
<feature type="domain" description="PAS" evidence="16">
    <location>
        <begin position="233"/>
        <end position="279"/>
    </location>
</feature>
<feature type="transmembrane region" description="Helical" evidence="14">
    <location>
        <begin position="176"/>
        <end position="195"/>
    </location>
</feature>
<dbReference type="CDD" id="cd00082">
    <property type="entry name" value="HisKA"/>
    <property type="match status" value="1"/>
</dbReference>
<dbReference type="SMART" id="SM00091">
    <property type="entry name" value="PAS"/>
    <property type="match status" value="1"/>
</dbReference>
<dbReference type="InterPro" id="IPR036890">
    <property type="entry name" value="HATPase_C_sf"/>
</dbReference>
<evidence type="ECO:0000256" key="12">
    <source>
        <dbReference type="ARBA" id="ARBA00023136"/>
    </source>
</evidence>
<evidence type="ECO:0000256" key="5">
    <source>
        <dbReference type="ARBA" id="ARBA00022679"/>
    </source>
</evidence>
<keyword evidence="12 14" id="KW-0472">Membrane</keyword>
<feature type="compositionally biased region" description="Basic and acidic residues" evidence="13">
    <location>
        <begin position="478"/>
        <end position="493"/>
    </location>
</feature>
<reference evidence="17 18" key="1">
    <citation type="submission" date="2019-08" db="EMBL/GenBank/DDBJ databases">
        <title>Archaea genome.</title>
        <authorList>
            <person name="Kajale S."/>
            <person name="Shouche Y."/>
            <person name="Deshpande N."/>
            <person name="Sharma A."/>
        </authorList>
    </citation>
    <scope>NUCLEOTIDE SEQUENCE [LARGE SCALE GENOMIC DNA]</scope>
    <source>
        <strain evidence="17 18">ESP3B_9</strain>
    </source>
</reference>
<keyword evidence="5" id="KW-0808">Transferase</keyword>
<dbReference type="Gene3D" id="3.30.450.20">
    <property type="entry name" value="PAS domain"/>
    <property type="match status" value="1"/>
</dbReference>
<dbReference type="CDD" id="cd00075">
    <property type="entry name" value="HATPase"/>
    <property type="match status" value="1"/>
</dbReference>
<evidence type="ECO:0000256" key="7">
    <source>
        <dbReference type="ARBA" id="ARBA00022741"/>
    </source>
</evidence>
<keyword evidence="6 14" id="KW-0812">Transmembrane</keyword>
<dbReference type="Pfam" id="PF02518">
    <property type="entry name" value="HATPase_c"/>
    <property type="match status" value="1"/>
</dbReference>
<evidence type="ECO:0000259" key="15">
    <source>
        <dbReference type="PROSITE" id="PS50109"/>
    </source>
</evidence>
<evidence type="ECO:0000256" key="10">
    <source>
        <dbReference type="ARBA" id="ARBA00022989"/>
    </source>
</evidence>
<dbReference type="GO" id="GO:0007234">
    <property type="term" value="P:osmosensory signaling via phosphorelay pathway"/>
    <property type="evidence" value="ECO:0007669"/>
    <property type="project" value="TreeGrafter"/>
</dbReference>
<protein>
    <recommendedName>
        <fullName evidence="3">histidine kinase</fullName>
        <ecNumber evidence="3">2.7.13.3</ecNumber>
    </recommendedName>
</protein>
<dbReference type="AlphaFoldDB" id="A0A5D5AGW6"/>
<keyword evidence="4" id="KW-0597">Phosphoprotein</keyword>
<comment type="caution">
    <text evidence="17">The sequence shown here is derived from an EMBL/GenBank/DDBJ whole genome shotgun (WGS) entry which is preliminary data.</text>
</comment>
<evidence type="ECO:0000256" key="11">
    <source>
        <dbReference type="ARBA" id="ARBA00023012"/>
    </source>
</evidence>
<dbReference type="EC" id="2.7.13.3" evidence="3"/>
<dbReference type="InterPro" id="IPR036097">
    <property type="entry name" value="HisK_dim/P_sf"/>
</dbReference>
<dbReference type="GO" id="GO:0000156">
    <property type="term" value="F:phosphorelay response regulator activity"/>
    <property type="evidence" value="ECO:0007669"/>
    <property type="project" value="TreeGrafter"/>
</dbReference>
<dbReference type="GO" id="GO:0000155">
    <property type="term" value="F:phosphorelay sensor kinase activity"/>
    <property type="evidence" value="ECO:0007669"/>
    <property type="project" value="InterPro"/>
</dbReference>
<comment type="subcellular location">
    <subcellularLocation>
        <location evidence="2">Membrane</location>
        <topology evidence="2">Multi-pass membrane protein</topology>
    </subcellularLocation>
</comment>
<dbReference type="PANTHER" id="PTHR42878">
    <property type="entry name" value="TWO-COMPONENT HISTIDINE KINASE"/>
    <property type="match status" value="1"/>
</dbReference>
<dbReference type="InterPro" id="IPR031621">
    <property type="entry name" value="HisKA_7TM"/>
</dbReference>
<evidence type="ECO:0000256" key="8">
    <source>
        <dbReference type="ARBA" id="ARBA00022777"/>
    </source>
</evidence>
<dbReference type="InterPro" id="IPR035965">
    <property type="entry name" value="PAS-like_dom_sf"/>
</dbReference>
<dbReference type="Proteomes" id="UP000324104">
    <property type="component" value="Unassembled WGS sequence"/>
</dbReference>
<dbReference type="PANTHER" id="PTHR42878:SF7">
    <property type="entry name" value="SENSOR HISTIDINE KINASE GLRK"/>
    <property type="match status" value="1"/>
</dbReference>
<dbReference type="InterPro" id="IPR050351">
    <property type="entry name" value="BphY/WalK/GraS-like"/>
</dbReference>
<dbReference type="GO" id="GO:0006355">
    <property type="term" value="P:regulation of DNA-templated transcription"/>
    <property type="evidence" value="ECO:0007669"/>
    <property type="project" value="InterPro"/>
</dbReference>
<dbReference type="Gene3D" id="1.10.287.130">
    <property type="match status" value="1"/>
</dbReference>
<dbReference type="InterPro" id="IPR013767">
    <property type="entry name" value="PAS_fold"/>
</dbReference>
<dbReference type="SMART" id="SM00388">
    <property type="entry name" value="HisKA"/>
    <property type="match status" value="1"/>
</dbReference>
<feature type="transmembrane region" description="Helical" evidence="14">
    <location>
        <begin position="68"/>
        <end position="88"/>
    </location>
</feature>
<dbReference type="GO" id="GO:0016020">
    <property type="term" value="C:membrane"/>
    <property type="evidence" value="ECO:0007669"/>
    <property type="project" value="UniProtKB-SubCell"/>
</dbReference>
<dbReference type="Gene3D" id="3.30.565.10">
    <property type="entry name" value="Histidine kinase-like ATPase, C-terminal domain"/>
    <property type="match status" value="1"/>
</dbReference>
<evidence type="ECO:0000256" key="4">
    <source>
        <dbReference type="ARBA" id="ARBA00022553"/>
    </source>
</evidence>
<dbReference type="InterPro" id="IPR003594">
    <property type="entry name" value="HATPase_dom"/>
</dbReference>
<dbReference type="PROSITE" id="PS50109">
    <property type="entry name" value="HIS_KIN"/>
    <property type="match status" value="1"/>
</dbReference>
<evidence type="ECO:0000256" key="2">
    <source>
        <dbReference type="ARBA" id="ARBA00004141"/>
    </source>
</evidence>
<comment type="catalytic activity">
    <reaction evidence="1">
        <text>ATP + protein L-histidine = ADP + protein N-phospho-L-histidine.</text>
        <dbReference type="EC" id="2.7.13.3"/>
    </reaction>
</comment>
<keyword evidence="7" id="KW-0547">Nucleotide-binding</keyword>
<name>A0A5D5AGW6_9EURY</name>
<proteinExistence type="predicted"/>
<dbReference type="GO" id="GO:0005524">
    <property type="term" value="F:ATP binding"/>
    <property type="evidence" value="ECO:0007669"/>
    <property type="project" value="UniProtKB-KW"/>
</dbReference>